<protein>
    <submittedName>
        <fullName evidence="1">Uncharacterized protein</fullName>
    </submittedName>
</protein>
<evidence type="ECO:0000313" key="2">
    <source>
        <dbReference type="Proteomes" id="UP001597343"/>
    </source>
</evidence>
<dbReference type="EMBL" id="JBHUIO010000025">
    <property type="protein sequence ID" value="MFD2172404.1"/>
    <property type="molecule type" value="Genomic_DNA"/>
</dbReference>
<name>A0ABW5A3N4_9BACL</name>
<accession>A0ABW5A3N4</accession>
<dbReference type="RefSeq" id="WP_386049789.1">
    <property type="nucleotide sequence ID" value="NZ_JBHUIO010000025.1"/>
</dbReference>
<sequence>MEAKQMTAERLAEIKIMAAPTSVTAELLGHIAWLGQENAKQAVRIEEEEKYRKLYECLHKRLNIATKMLNTQKENADVDAKHNPEHAKHYITLGFGVSQGLGAIETAIREHDVLKRLLGLAEGGEQG</sequence>
<reference evidence="2" key="1">
    <citation type="journal article" date="2019" name="Int. J. Syst. Evol. Microbiol.">
        <title>The Global Catalogue of Microorganisms (GCM) 10K type strain sequencing project: providing services to taxonomists for standard genome sequencing and annotation.</title>
        <authorList>
            <consortium name="The Broad Institute Genomics Platform"/>
            <consortium name="The Broad Institute Genome Sequencing Center for Infectious Disease"/>
            <person name="Wu L."/>
            <person name="Ma J."/>
        </authorList>
    </citation>
    <scope>NUCLEOTIDE SEQUENCE [LARGE SCALE GENOMIC DNA]</scope>
    <source>
        <strain evidence="2">CGMCC 1.13574</strain>
    </source>
</reference>
<dbReference type="Proteomes" id="UP001597343">
    <property type="component" value="Unassembled WGS sequence"/>
</dbReference>
<organism evidence="1 2">
    <name type="scientific">Tumebacillus lipolyticus</name>
    <dbReference type="NCBI Taxonomy" id="1280370"/>
    <lineage>
        <taxon>Bacteria</taxon>
        <taxon>Bacillati</taxon>
        <taxon>Bacillota</taxon>
        <taxon>Bacilli</taxon>
        <taxon>Bacillales</taxon>
        <taxon>Alicyclobacillaceae</taxon>
        <taxon>Tumebacillus</taxon>
    </lineage>
</organism>
<keyword evidence="2" id="KW-1185">Reference proteome</keyword>
<comment type="caution">
    <text evidence="1">The sequence shown here is derived from an EMBL/GenBank/DDBJ whole genome shotgun (WGS) entry which is preliminary data.</text>
</comment>
<gene>
    <name evidence="1" type="ORF">ACFSOY_20890</name>
</gene>
<proteinExistence type="predicted"/>
<evidence type="ECO:0000313" key="1">
    <source>
        <dbReference type="EMBL" id="MFD2172404.1"/>
    </source>
</evidence>